<proteinExistence type="predicted"/>
<evidence type="ECO:0008006" key="3">
    <source>
        <dbReference type="Google" id="ProtNLM"/>
    </source>
</evidence>
<comment type="caution">
    <text evidence="1">The sequence shown here is derived from an EMBL/GenBank/DDBJ whole genome shotgun (WGS) entry which is preliminary data.</text>
</comment>
<keyword evidence="2" id="KW-1185">Reference proteome</keyword>
<dbReference type="AlphaFoldDB" id="A0A2U1M7P8"/>
<accession>A0A2U1M7P8</accession>
<protein>
    <recommendedName>
        <fullName evidence="3">SHSP domain-containing protein</fullName>
    </recommendedName>
</protein>
<organism evidence="1 2">
    <name type="scientific">Artemisia annua</name>
    <name type="common">Sweet wormwood</name>
    <dbReference type="NCBI Taxonomy" id="35608"/>
    <lineage>
        <taxon>Eukaryota</taxon>
        <taxon>Viridiplantae</taxon>
        <taxon>Streptophyta</taxon>
        <taxon>Embryophyta</taxon>
        <taxon>Tracheophyta</taxon>
        <taxon>Spermatophyta</taxon>
        <taxon>Magnoliopsida</taxon>
        <taxon>eudicotyledons</taxon>
        <taxon>Gunneridae</taxon>
        <taxon>Pentapetalae</taxon>
        <taxon>asterids</taxon>
        <taxon>campanulids</taxon>
        <taxon>Asterales</taxon>
        <taxon>Asteraceae</taxon>
        <taxon>Asteroideae</taxon>
        <taxon>Anthemideae</taxon>
        <taxon>Artemisiinae</taxon>
        <taxon>Artemisia</taxon>
    </lineage>
</organism>
<gene>
    <name evidence="1" type="ORF">CTI12_AA409950</name>
</gene>
<evidence type="ECO:0000313" key="1">
    <source>
        <dbReference type="EMBL" id="PWA57247.1"/>
    </source>
</evidence>
<sequence>MYCHRHSRARWDSKPMEERKCYGWTETREAHVYKVEAKETDVVKVSPGRFGRRIQISVILKKDENADVMEPTQEYGYMTDLPQNANAVVYDTAFEKGVLSVIFPKVDIY</sequence>
<evidence type="ECO:0000313" key="2">
    <source>
        <dbReference type="Proteomes" id="UP000245207"/>
    </source>
</evidence>
<reference evidence="1 2" key="1">
    <citation type="journal article" date="2018" name="Mol. Plant">
        <title>The genome of Artemisia annua provides insight into the evolution of Asteraceae family and artemisinin biosynthesis.</title>
        <authorList>
            <person name="Shen Q."/>
            <person name="Zhang L."/>
            <person name="Liao Z."/>
            <person name="Wang S."/>
            <person name="Yan T."/>
            <person name="Shi P."/>
            <person name="Liu M."/>
            <person name="Fu X."/>
            <person name="Pan Q."/>
            <person name="Wang Y."/>
            <person name="Lv Z."/>
            <person name="Lu X."/>
            <person name="Zhang F."/>
            <person name="Jiang W."/>
            <person name="Ma Y."/>
            <person name="Chen M."/>
            <person name="Hao X."/>
            <person name="Li L."/>
            <person name="Tang Y."/>
            <person name="Lv G."/>
            <person name="Zhou Y."/>
            <person name="Sun X."/>
            <person name="Brodelius P.E."/>
            <person name="Rose J.K.C."/>
            <person name="Tang K."/>
        </authorList>
    </citation>
    <scope>NUCLEOTIDE SEQUENCE [LARGE SCALE GENOMIC DNA]</scope>
    <source>
        <strain evidence="2">cv. Huhao1</strain>
        <tissue evidence="1">Leaf</tissue>
    </source>
</reference>
<dbReference type="EMBL" id="PKPP01006225">
    <property type="protein sequence ID" value="PWA57247.1"/>
    <property type="molecule type" value="Genomic_DNA"/>
</dbReference>
<name>A0A2U1M7P8_ARTAN</name>
<dbReference type="Proteomes" id="UP000245207">
    <property type="component" value="Unassembled WGS sequence"/>
</dbReference>